<dbReference type="InterPro" id="IPR044251">
    <property type="entry name" value="LHP1-like"/>
</dbReference>
<sequence length="428" mass="47402">MKGTQGGGRKKIEGALLQRLQGDEEEDNITACDSRMEVVRAERAVGEFNDDSDVDDEDEEEEEEEEEKVGEEDEGERPKLDEGFYEIEGVRRKRVRKGQIQYLIKWRGWAEKFNTWEPLENLQSCFDVIESFENRLKSGNHYRKRKRKQGISHVQAKKKQCSTSTSSLPCVKVGSGYGHLLSSSLVSSSFSKSPPLEHNGSKGDDHLDEVANRPGNGVLTGRQPETMSVNVLLVDDRDKEADLIRCNGEGALADKLNAGRISTHIPDAVVLDCDGLKEELQKAACLNLVQTSRSTGARKRKSGFVRRFKQESTSHESVDAQNSIARCIIESGGKLGALGMEDAESLGDDLGDKKNLVDAVAPSSIAKIIKAIGYSASVSNNIQDVLITFLALRSDGREVVVDSKFLKVNNPLLLISFYEQHLRYNPST</sequence>
<dbReference type="SUPFAM" id="SSF54160">
    <property type="entry name" value="Chromo domain-like"/>
    <property type="match status" value="1"/>
</dbReference>
<evidence type="ECO:0000256" key="3">
    <source>
        <dbReference type="SAM" id="MobiDB-lite"/>
    </source>
</evidence>
<dbReference type="InterPro" id="IPR023779">
    <property type="entry name" value="Chromodomain_CS"/>
</dbReference>
<dbReference type="PANTHER" id="PTHR47240:SF2">
    <property type="entry name" value="CHROMO DOMAIN-CONTAINING PROTEIN LHP1"/>
    <property type="match status" value="1"/>
</dbReference>
<dbReference type="SMART" id="SM00300">
    <property type="entry name" value="ChSh"/>
    <property type="match status" value="1"/>
</dbReference>
<protein>
    <recommendedName>
        <fullName evidence="4">Chromo domain-containing protein</fullName>
    </recommendedName>
</protein>
<feature type="domain" description="Chromo" evidence="4">
    <location>
        <begin position="85"/>
        <end position="144"/>
    </location>
</feature>
<dbReference type="InterPro" id="IPR008251">
    <property type="entry name" value="Chromo_shadow_dom"/>
</dbReference>
<evidence type="ECO:0000313" key="6">
    <source>
        <dbReference type="Proteomes" id="UP001420932"/>
    </source>
</evidence>
<evidence type="ECO:0000256" key="1">
    <source>
        <dbReference type="ARBA" id="ARBA00004123"/>
    </source>
</evidence>
<feature type="region of interest" description="Disordered" evidence="3">
    <location>
        <begin position="42"/>
        <end position="80"/>
    </location>
</feature>
<dbReference type="SMART" id="SM00298">
    <property type="entry name" value="CHROMO"/>
    <property type="match status" value="1"/>
</dbReference>
<feature type="region of interest" description="Disordered" evidence="3">
    <location>
        <begin position="191"/>
        <end position="222"/>
    </location>
</feature>
<evidence type="ECO:0000256" key="2">
    <source>
        <dbReference type="ARBA" id="ARBA00023242"/>
    </source>
</evidence>
<keyword evidence="6" id="KW-1185">Reference proteome</keyword>
<dbReference type="PROSITE" id="PS00598">
    <property type="entry name" value="CHROMO_1"/>
    <property type="match status" value="1"/>
</dbReference>
<keyword evidence="2" id="KW-0539">Nucleus</keyword>
<feature type="region of interest" description="Disordered" evidence="3">
    <location>
        <begin position="1"/>
        <end position="29"/>
    </location>
</feature>
<evidence type="ECO:0000259" key="4">
    <source>
        <dbReference type="PROSITE" id="PS50013"/>
    </source>
</evidence>
<feature type="region of interest" description="Disordered" evidence="3">
    <location>
        <begin position="140"/>
        <end position="160"/>
    </location>
</feature>
<dbReference type="InterPro" id="IPR000953">
    <property type="entry name" value="Chromo/chromo_shadow_dom"/>
</dbReference>
<dbReference type="Pfam" id="PF00385">
    <property type="entry name" value="Chromo"/>
    <property type="match status" value="1"/>
</dbReference>
<accession>A0AAP0NMX8</accession>
<comment type="caution">
    <text evidence="5">The sequence shown here is derived from an EMBL/GenBank/DDBJ whole genome shotgun (WGS) entry which is preliminary data.</text>
</comment>
<dbReference type="Gene3D" id="2.40.50.40">
    <property type="match status" value="1"/>
</dbReference>
<dbReference type="InterPro" id="IPR016197">
    <property type="entry name" value="Chromo-like_dom_sf"/>
</dbReference>
<dbReference type="CDD" id="cd00024">
    <property type="entry name" value="CD_CSD"/>
    <property type="match status" value="1"/>
</dbReference>
<dbReference type="InterPro" id="IPR023780">
    <property type="entry name" value="Chromo_domain"/>
</dbReference>
<evidence type="ECO:0000313" key="5">
    <source>
        <dbReference type="EMBL" id="KAK9113392.1"/>
    </source>
</evidence>
<dbReference type="GO" id="GO:0005634">
    <property type="term" value="C:nucleus"/>
    <property type="evidence" value="ECO:0007669"/>
    <property type="project" value="UniProtKB-SubCell"/>
</dbReference>
<name>A0AAP0NMX8_9MAGN</name>
<reference evidence="5 6" key="1">
    <citation type="submission" date="2024-01" db="EMBL/GenBank/DDBJ databases">
        <title>Genome assemblies of Stephania.</title>
        <authorList>
            <person name="Yang L."/>
        </authorList>
    </citation>
    <scope>NUCLEOTIDE SEQUENCE [LARGE SCALE GENOMIC DNA]</scope>
    <source>
        <strain evidence="5">YNDBR</strain>
        <tissue evidence="5">Leaf</tissue>
    </source>
</reference>
<proteinExistence type="predicted"/>
<feature type="compositionally biased region" description="Acidic residues" evidence="3">
    <location>
        <begin position="48"/>
        <end position="75"/>
    </location>
</feature>
<dbReference type="GO" id="GO:0000792">
    <property type="term" value="C:heterochromatin"/>
    <property type="evidence" value="ECO:0007669"/>
    <property type="project" value="UniProtKB-ARBA"/>
</dbReference>
<feature type="compositionally biased region" description="Basic and acidic residues" evidence="3">
    <location>
        <begin position="199"/>
        <end position="211"/>
    </location>
</feature>
<dbReference type="Proteomes" id="UP001420932">
    <property type="component" value="Unassembled WGS sequence"/>
</dbReference>
<dbReference type="AlphaFoldDB" id="A0AAP0NMX8"/>
<dbReference type="PROSITE" id="PS50013">
    <property type="entry name" value="CHROMO_2"/>
    <property type="match status" value="1"/>
</dbReference>
<dbReference type="PANTHER" id="PTHR47240">
    <property type="entry name" value="CHROMO DOMAIN-CONTAINING PROTEIN LHP1"/>
    <property type="match status" value="1"/>
</dbReference>
<dbReference type="GO" id="GO:0031507">
    <property type="term" value="P:heterochromatin formation"/>
    <property type="evidence" value="ECO:0007669"/>
    <property type="project" value="InterPro"/>
</dbReference>
<dbReference type="EMBL" id="JBBNAF010000009">
    <property type="protein sequence ID" value="KAK9113392.1"/>
    <property type="molecule type" value="Genomic_DNA"/>
</dbReference>
<gene>
    <name evidence="5" type="ORF">Syun_020189</name>
</gene>
<comment type="subcellular location">
    <subcellularLocation>
        <location evidence="1">Nucleus</location>
    </subcellularLocation>
</comment>
<organism evidence="5 6">
    <name type="scientific">Stephania yunnanensis</name>
    <dbReference type="NCBI Taxonomy" id="152371"/>
    <lineage>
        <taxon>Eukaryota</taxon>
        <taxon>Viridiplantae</taxon>
        <taxon>Streptophyta</taxon>
        <taxon>Embryophyta</taxon>
        <taxon>Tracheophyta</taxon>
        <taxon>Spermatophyta</taxon>
        <taxon>Magnoliopsida</taxon>
        <taxon>Ranunculales</taxon>
        <taxon>Menispermaceae</taxon>
        <taxon>Menispermoideae</taxon>
        <taxon>Cissampelideae</taxon>
        <taxon>Stephania</taxon>
    </lineage>
</organism>